<dbReference type="AlphaFoldDB" id="A0A5C8ZRK3"/>
<dbReference type="FunFam" id="3.20.20.70:FF:000262">
    <property type="entry name" value="NADH:flavin oxidoreductase"/>
    <property type="match status" value="1"/>
</dbReference>
<dbReference type="InterPro" id="IPR013785">
    <property type="entry name" value="Aldolase_TIM"/>
</dbReference>
<accession>A0A5C8ZRK3</accession>
<dbReference type="OrthoDB" id="8523426at2"/>
<organism evidence="2 3">
    <name type="scientific">Parahaliea aestuarii</name>
    <dbReference type="NCBI Taxonomy" id="1852021"/>
    <lineage>
        <taxon>Bacteria</taxon>
        <taxon>Pseudomonadati</taxon>
        <taxon>Pseudomonadota</taxon>
        <taxon>Gammaproteobacteria</taxon>
        <taxon>Cellvibrionales</taxon>
        <taxon>Halieaceae</taxon>
        <taxon>Parahaliea</taxon>
    </lineage>
</organism>
<dbReference type="InterPro" id="IPR045247">
    <property type="entry name" value="Oye-like"/>
</dbReference>
<comment type="caution">
    <text evidence="2">The sequence shown here is derived from an EMBL/GenBank/DDBJ whole genome shotgun (WGS) entry which is preliminary data.</text>
</comment>
<dbReference type="EMBL" id="VRYZ01000006">
    <property type="protein sequence ID" value="TXS90359.1"/>
    <property type="molecule type" value="Genomic_DNA"/>
</dbReference>
<proteinExistence type="predicted"/>
<evidence type="ECO:0000313" key="3">
    <source>
        <dbReference type="Proteomes" id="UP000321933"/>
    </source>
</evidence>
<evidence type="ECO:0000313" key="2">
    <source>
        <dbReference type="EMBL" id="TXS90359.1"/>
    </source>
</evidence>
<dbReference type="Pfam" id="PF00724">
    <property type="entry name" value="Oxidored_FMN"/>
    <property type="match status" value="1"/>
</dbReference>
<reference evidence="2 3" key="1">
    <citation type="submission" date="2019-08" db="EMBL/GenBank/DDBJ databases">
        <title>Parahaliea maris sp. nov., isolated from the surface seawater.</title>
        <authorList>
            <person name="Liu Y."/>
        </authorList>
    </citation>
    <scope>NUCLEOTIDE SEQUENCE [LARGE SCALE GENOMIC DNA]</scope>
    <source>
        <strain evidence="2 3">S2-26</strain>
    </source>
</reference>
<dbReference type="Proteomes" id="UP000321933">
    <property type="component" value="Unassembled WGS sequence"/>
</dbReference>
<dbReference type="GO" id="GO:0005829">
    <property type="term" value="C:cytosol"/>
    <property type="evidence" value="ECO:0007669"/>
    <property type="project" value="TreeGrafter"/>
</dbReference>
<dbReference type="GO" id="GO:0016491">
    <property type="term" value="F:oxidoreductase activity"/>
    <property type="evidence" value="ECO:0007669"/>
    <property type="project" value="InterPro"/>
</dbReference>
<dbReference type="PANTHER" id="PTHR22893:SF55">
    <property type="entry name" value="OXIDOREDUCTASE-RELATED"/>
    <property type="match status" value="1"/>
</dbReference>
<dbReference type="CDD" id="cd04747">
    <property type="entry name" value="OYE_like_5_FMN"/>
    <property type="match status" value="1"/>
</dbReference>
<sequence>MLFCRPPELTRRRNPVSDSSPLFQPFTCGPLQLANRIVMAPMTRNFSPGNIPGENVAEYYRRRAAGGVGLIVTEGTCIDHIAASGYPDVPYFHGEERLAGWQRVLEAVHSEGAKIAPQLWHCGGMRKAGVPPEGDVPGYTPSGMNMPGKVNRHIMSQQDIDDVIGAFARGAADAKRLGFDAVELHGAHGYLIDQFFWAGTNVRDDAYGGSMEMRSRFAVEIIEAVRAAVGPDFPIILRWSQWKQQDYTARLAQSPAELEEFLAPLSAAGVDIFHCSTRRFWEPEFEGSDLNLAGWTRKLTGKPAITVGSVGLTEDFLPVPGESTFREAEPASLDELLRRMGEGEFDLVAVGRALIANPDWAQLVQEDRLASARAFEKENLFQLV</sequence>
<dbReference type="PANTHER" id="PTHR22893">
    <property type="entry name" value="NADH OXIDOREDUCTASE-RELATED"/>
    <property type="match status" value="1"/>
</dbReference>
<name>A0A5C8ZRK3_9GAMM</name>
<dbReference type="GO" id="GO:0010181">
    <property type="term" value="F:FMN binding"/>
    <property type="evidence" value="ECO:0007669"/>
    <property type="project" value="InterPro"/>
</dbReference>
<keyword evidence="3" id="KW-1185">Reference proteome</keyword>
<dbReference type="Gene3D" id="3.20.20.70">
    <property type="entry name" value="Aldolase class I"/>
    <property type="match status" value="1"/>
</dbReference>
<gene>
    <name evidence="2" type="ORF">FVW59_13505</name>
</gene>
<feature type="domain" description="NADH:flavin oxidoreductase/NADH oxidase N-terminal" evidence="1">
    <location>
        <begin position="22"/>
        <end position="310"/>
    </location>
</feature>
<dbReference type="InterPro" id="IPR001155">
    <property type="entry name" value="OxRdtase_FMN_N"/>
</dbReference>
<protein>
    <submittedName>
        <fullName evidence="2">NADH:flavin oxidoreductase</fullName>
    </submittedName>
</protein>
<dbReference type="SUPFAM" id="SSF51395">
    <property type="entry name" value="FMN-linked oxidoreductases"/>
    <property type="match status" value="1"/>
</dbReference>
<evidence type="ECO:0000259" key="1">
    <source>
        <dbReference type="Pfam" id="PF00724"/>
    </source>
</evidence>